<feature type="domain" description="TRPM-like" evidence="9">
    <location>
        <begin position="318"/>
        <end position="371"/>
    </location>
</feature>
<evidence type="ECO:0000256" key="2">
    <source>
        <dbReference type="ARBA" id="ARBA00022448"/>
    </source>
</evidence>
<dbReference type="Proteomes" id="UP000050791">
    <property type="component" value="Unassembled WGS sequence"/>
</dbReference>
<dbReference type="InterPro" id="IPR041491">
    <property type="entry name" value="TRPM_SLOG"/>
</dbReference>
<evidence type="ECO:0000259" key="8">
    <source>
        <dbReference type="Pfam" id="PF18139"/>
    </source>
</evidence>
<dbReference type="InterPro" id="IPR057366">
    <property type="entry name" value="TRPM-like"/>
</dbReference>
<feature type="domain" description="TRPM SLOG" evidence="8">
    <location>
        <begin position="2"/>
        <end position="223"/>
    </location>
</feature>
<evidence type="ECO:0000256" key="5">
    <source>
        <dbReference type="ARBA" id="ARBA00023065"/>
    </source>
</evidence>
<keyword evidence="6" id="KW-0472">Membrane</keyword>
<dbReference type="GO" id="GO:0005886">
    <property type="term" value="C:plasma membrane"/>
    <property type="evidence" value="ECO:0007669"/>
    <property type="project" value="TreeGrafter"/>
</dbReference>
<evidence type="ECO:0008006" key="12">
    <source>
        <dbReference type="Google" id="ProtNLM"/>
    </source>
</evidence>
<dbReference type="GO" id="GO:0099604">
    <property type="term" value="F:ligand-gated calcium channel activity"/>
    <property type="evidence" value="ECO:0007669"/>
    <property type="project" value="TreeGrafter"/>
</dbReference>
<accession>A0AA85AV39</accession>
<dbReference type="AlphaFoldDB" id="A0AA85AV39"/>
<keyword evidence="2" id="KW-0813">Transport</keyword>
<evidence type="ECO:0000259" key="9">
    <source>
        <dbReference type="Pfam" id="PF25508"/>
    </source>
</evidence>
<keyword evidence="3" id="KW-0812">Transmembrane</keyword>
<keyword evidence="7" id="KW-0407">Ion channel</keyword>
<reference evidence="11" key="1">
    <citation type="submission" date="2023-11" db="UniProtKB">
        <authorList>
            <consortium name="WormBaseParasite"/>
        </authorList>
    </citation>
    <scope>IDENTIFICATION</scope>
</reference>
<keyword evidence="5" id="KW-0406">Ion transport</keyword>
<evidence type="ECO:0000313" key="10">
    <source>
        <dbReference type="Proteomes" id="UP000050791"/>
    </source>
</evidence>
<dbReference type="PANTHER" id="PTHR13800">
    <property type="entry name" value="TRANSIENT RECEPTOR POTENTIAL CATION CHANNEL, SUBFAMILY M, MEMBER 6"/>
    <property type="match status" value="1"/>
</dbReference>
<dbReference type="WBParaSite" id="SMTH1_107210.1">
    <property type="protein sequence ID" value="SMTH1_107210.1"/>
    <property type="gene ID" value="SMTH1_107210"/>
</dbReference>
<dbReference type="InterPro" id="IPR050927">
    <property type="entry name" value="TRPM"/>
</dbReference>
<evidence type="ECO:0000256" key="1">
    <source>
        <dbReference type="ARBA" id="ARBA00004141"/>
    </source>
</evidence>
<evidence type="ECO:0000256" key="4">
    <source>
        <dbReference type="ARBA" id="ARBA00022989"/>
    </source>
</evidence>
<dbReference type="Pfam" id="PF25508">
    <property type="entry name" value="TRPM2"/>
    <property type="match status" value="1"/>
</dbReference>
<keyword evidence="4" id="KW-1133">Transmembrane helix</keyword>
<evidence type="ECO:0000256" key="7">
    <source>
        <dbReference type="ARBA" id="ARBA00023303"/>
    </source>
</evidence>
<dbReference type="PANTHER" id="PTHR13800:SF12">
    <property type="entry name" value="TRANSIENT RECEPTOR POTENTIAL CATION CHANNEL SUBFAMILY M MEMBER-LIKE 2"/>
    <property type="match status" value="1"/>
</dbReference>
<organism evidence="10 11">
    <name type="scientific">Schistosoma mattheei</name>
    <dbReference type="NCBI Taxonomy" id="31246"/>
    <lineage>
        <taxon>Eukaryota</taxon>
        <taxon>Metazoa</taxon>
        <taxon>Spiralia</taxon>
        <taxon>Lophotrochozoa</taxon>
        <taxon>Platyhelminthes</taxon>
        <taxon>Trematoda</taxon>
        <taxon>Digenea</taxon>
        <taxon>Strigeidida</taxon>
        <taxon>Schistosomatoidea</taxon>
        <taxon>Schistosomatidae</taxon>
        <taxon>Schistosoma</taxon>
    </lineage>
</organism>
<sequence>MMQIFTKIWNLSRPQLVLSFYGDYTDSKVIREKIRRLIWKASESTKTWVITDGTKRGISGIASGAVKDFIQAYGEGQVEAIGIVPWKFISDNKIFIPDDYSGFSSAIFSSTAADDNKHFVLDPNLTQYIFVDTAKQLIPHYEYNFRASIELILKKWKLIPDDSPQILAEAPIQLCAFLSGGDESTLKAIYGTMQNTIPVVLLKETGRLADIIIHEGSTGTETFQLSPGNIKQTMEYYWDHITHPELSVLMIQEILEKTYLFSICEAEGEDEHGELDYHLLSLIMNPSIKENEKPDELNETLLSIAIALNRSDIARDKVFMEGVKWDNSKLVKHMNALLLSNKVQFICVFIEKGFLLSNYLTAERLQLLYTQSIHSDHPGETLINVIRAFVKCLLQV</sequence>
<proteinExistence type="predicted"/>
<dbReference type="Pfam" id="PF18139">
    <property type="entry name" value="LSDAT_euk"/>
    <property type="match status" value="1"/>
</dbReference>
<evidence type="ECO:0000256" key="6">
    <source>
        <dbReference type="ARBA" id="ARBA00023136"/>
    </source>
</evidence>
<name>A0AA85AV39_9TREM</name>
<evidence type="ECO:0000256" key="3">
    <source>
        <dbReference type="ARBA" id="ARBA00022692"/>
    </source>
</evidence>
<evidence type="ECO:0000313" key="11">
    <source>
        <dbReference type="WBParaSite" id="SMTH1_107210.1"/>
    </source>
</evidence>
<protein>
    <recommendedName>
        <fullName evidence="12">LSDAT_euk domain-containing protein</fullName>
    </recommendedName>
</protein>
<comment type="subcellular location">
    <subcellularLocation>
        <location evidence="1">Membrane</location>
        <topology evidence="1">Multi-pass membrane protein</topology>
    </subcellularLocation>
</comment>